<dbReference type="GO" id="GO:0019988">
    <property type="term" value="P:charged-tRNA amino acid modification"/>
    <property type="evidence" value="ECO:0007669"/>
    <property type="project" value="InterPro"/>
</dbReference>
<dbReference type="Pfam" id="PF04179">
    <property type="entry name" value="Init_tRNA_PT"/>
    <property type="match status" value="1"/>
</dbReference>
<evidence type="ECO:0000313" key="3">
    <source>
        <dbReference type="Proteomes" id="UP000242791"/>
    </source>
</evidence>
<dbReference type="PANTHER" id="PTHR31811">
    <property type="entry name" value="TRNA A64-2'-O-RIBOSYLPHOSPHATE TRANSFERASE"/>
    <property type="match status" value="1"/>
</dbReference>
<dbReference type="OrthoDB" id="45256at2759"/>
<dbReference type="GO" id="GO:0005737">
    <property type="term" value="C:cytoplasm"/>
    <property type="evidence" value="ECO:0007669"/>
    <property type="project" value="TreeGrafter"/>
</dbReference>
<reference evidence="2 3" key="1">
    <citation type="submission" date="2015-08" db="EMBL/GenBank/DDBJ databases">
        <title>Emmonsia species relationships and genome sequence.</title>
        <authorList>
            <person name="Cuomo C.A."/>
            <person name="Schwartz I.S."/>
            <person name="Kenyon C."/>
            <person name="De Hoog G.S."/>
            <person name="Govender N.P."/>
            <person name="Botha A."/>
            <person name="Moreno L."/>
            <person name="De Vries M."/>
            <person name="Munoz J.F."/>
            <person name="Stielow J.B."/>
        </authorList>
    </citation>
    <scope>NUCLEOTIDE SEQUENCE [LARGE SCALE GENOMIC DNA]</scope>
    <source>
        <strain evidence="2 3">EI222</strain>
    </source>
</reference>
<dbReference type="EMBL" id="LGTZ01000049">
    <property type="protein sequence ID" value="OJD27934.1"/>
    <property type="molecule type" value="Genomic_DNA"/>
</dbReference>
<dbReference type="Pfam" id="PF00651">
    <property type="entry name" value="BTB"/>
    <property type="match status" value="1"/>
</dbReference>
<dbReference type="PANTHER" id="PTHR31811:SF0">
    <property type="entry name" value="TRNA A64-2'-O-RIBOSYLPHOSPHATE TRANSFERASE"/>
    <property type="match status" value="1"/>
</dbReference>
<dbReference type="Proteomes" id="UP000242791">
    <property type="component" value="Unassembled WGS sequence"/>
</dbReference>
<dbReference type="VEuPathDB" id="FungiDB:ACJ73_00662"/>
<organism evidence="2 3">
    <name type="scientific">Blastomyces percursus</name>
    <dbReference type="NCBI Taxonomy" id="1658174"/>
    <lineage>
        <taxon>Eukaryota</taxon>
        <taxon>Fungi</taxon>
        <taxon>Dikarya</taxon>
        <taxon>Ascomycota</taxon>
        <taxon>Pezizomycotina</taxon>
        <taxon>Eurotiomycetes</taxon>
        <taxon>Eurotiomycetidae</taxon>
        <taxon>Onygenales</taxon>
        <taxon>Ajellomycetaceae</taxon>
        <taxon>Blastomyces</taxon>
    </lineage>
</organism>
<evidence type="ECO:0000259" key="1">
    <source>
        <dbReference type="PROSITE" id="PS50097"/>
    </source>
</evidence>
<dbReference type="SUPFAM" id="SSF54695">
    <property type="entry name" value="POZ domain"/>
    <property type="match status" value="1"/>
</dbReference>
<accession>A0A1J9QGH8</accession>
<dbReference type="InterPro" id="IPR000210">
    <property type="entry name" value="BTB/POZ_dom"/>
</dbReference>
<sequence length="651" mass="73760">MANSNSYPTSISSLHFPSTAHQSISQVLSSLRKSALSLTNRLRSIEADSEFAQQVADYYELPLVANERCGSWYIPTDRKAGSAYFKSTDGHEGQWDFSLRRLNLQLLDILKKNRGCVIVDSTRRGKSMPDALSKTVPIWAAVMNRALFPDNKAFHDVQFPQKFLGASEESQIEKRIDVFVVALNSLKLNMQELKTRLDKPIRLAWATREFFWPDYLEEETDDFHLVVLCSASKRVHGAEMSEGGYIQGAGDDSEAWSYGLTPTVFWENKSALFATDEEDLPGLIKELIEKHHREMREGDAALIKPTNNIYIGRADRKCGSEATGRGINKEKLFDLRINCNDPDAEGDKDTSLTGTATEEDRKTLNLGCPPGKLGSRHLRKVLSKVEQFVTLHLSRNPSQSLLVTCANGKDLSAGTILMIICLFYDEKGNFEGTQWDTLINKEYIRQRLAWIISSKDDHVSDCPIVRRHTLYEFKKVRIDVSPKSGEGTAYQLKIHSFYITSKFTDFTVQVAEEEFKVHKLIICGQSEFFSRMFNTEWKDRDDFPAVIKEVYTTILPPDRALRCILVKTATNHMKLLLQKDGFLRAIEGCGGFATDVIRFMADNQTPEKKYVHALPIRCSGKRDYLPASTYLPFVRTMGLARSLAIKELARN</sequence>
<dbReference type="GO" id="GO:0043399">
    <property type="term" value="F:tRNA adenosine(64)-2'-O-ribosylphosphate transferase activity"/>
    <property type="evidence" value="ECO:0007669"/>
    <property type="project" value="InterPro"/>
</dbReference>
<dbReference type="PROSITE" id="PS50097">
    <property type="entry name" value="BTB"/>
    <property type="match status" value="1"/>
</dbReference>
<dbReference type="InterPro" id="IPR033421">
    <property type="entry name" value="Rit1_DUSP-like"/>
</dbReference>
<keyword evidence="3" id="KW-1185">Reference proteome</keyword>
<dbReference type="Gene3D" id="3.30.710.10">
    <property type="entry name" value="Potassium Channel Kv1.1, Chain A"/>
    <property type="match status" value="1"/>
</dbReference>
<gene>
    <name evidence="2" type="ORF">ACJ73_00662</name>
</gene>
<dbReference type="InterPro" id="IPR011333">
    <property type="entry name" value="SKP1/BTB/POZ_sf"/>
</dbReference>
<dbReference type="AlphaFoldDB" id="A0A1J9QGH8"/>
<dbReference type="STRING" id="1658174.A0A1J9QGH8"/>
<dbReference type="Pfam" id="PF17184">
    <property type="entry name" value="Rit1_C"/>
    <property type="match status" value="1"/>
</dbReference>
<name>A0A1J9QGH8_9EURO</name>
<feature type="domain" description="BTB" evidence="1">
    <location>
        <begin position="504"/>
        <end position="565"/>
    </location>
</feature>
<comment type="caution">
    <text evidence="2">The sequence shown here is derived from an EMBL/GenBank/DDBJ whole genome shotgun (WGS) entry which is preliminary data.</text>
</comment>
<dbReference type="CDD" id="cd18186">
    <property type="entry name" value="BTB_POZ_ZBTB_KLHL-like"/>
    <property type="match status" value="1"/>
</dbReference>
<dbReference type="InterPro" id="IPR033449">
    <property type="entry name" value="Rit1_N"/>
</dbReference>
<dbReference type="InterPro" id="IPR007306">
    <property type="entry name" value="Rit1"/>
</dbReference>
<evidence type="ECO:0000313" key="2">
    <source>
        <dbReference type="EMBL" id="OJD27934.1"/>
    </source>
</evidence>
<proteinExistence type="predicted"/>
<protein>
    <recommendedName>
        <fullName evidence="1">BTB domain-containing protein</fullName>
    </recommendedName>
</protein>